<dbReference type="AlphaFoldDB" id="A0A2G8LF96"/>
<gene>
    <name evidence="2" type="ORF">BSL78_04145</name>
</gene>
<reference evidence="2 3" key="1">
    <citation type="journal article" date="2017" name="PLoS Biol.">
        <title>The sea cucumber genome provides insights into morphological evolution and visceral regeneration.</title>
        <authorList>
            <person name="Zhang X."/>
            <person name="Sun L."/>
            <person name="Yuan J."/>
            <person name="Sun Y."/>
            <person name="Gao Y."/>
            <person name="Zhang L."/>
            <person name="Li S."/>
            <person name="Dai H."/>
            <person name="Hamel J.F."/>
            <person name="Liu C."/>
            <person name="Yu Y."/>
            <person name="Liu S."/>
            <person name="Lin W."/>
            <person name="Guo K."/>
            <person name="Jin S."/>
            <person name="Xu P."/>
            <person name="Storey K.B."/>
            <person name="Huan P."/>
            <person name="Zhang T."/>
            <person name="Zhou Y."/>
            <person name="Zhang J."/>
            <person name="Lin C."/>
            <person name="Li X."/>
            <person name="Xing L."/>
            <person name="Huo D."/>
            <person name="Sun M."/>
            <person name="Wang L."/>
            <person name="Mercier A."/>
            <person name="Li F."/>
            <person name="Yang H."/>
            <person name="Xiang J."/>
        </authorList>
    </citation>
    <scope>NUCLEOTIDE SEQUENCE [LARGE SCALE GENOMIC DNA]</scope>
    <source>
        <strain evidence="2">Shaxun</strain>
        <tissue evidence="2">Muscle</tissue>
    </source>
</reference>
<dbReference type="SUPFAM" id="SSF56672">
    <property type="entry name" value="DNA/RNA polymerases"/>
    <property type="match status" value="1"/>
</dbReference>
<protein>
    <recommendedName>
        <fullName evidence="1">Reverse transcriptase domain-containing protein</fullName>
    </recommendedName>
</protein>
<evidence type="ECO:0000259" key="1">
    <source>
        <dbReference type="Pfam" id="PF00078"/>
    </source>
</evidence>
<comment type="caution">
    <text evidence="2">The sequence shown here is derived from an EMBL/GenBank/DDBJ whole genome shotgun (WGS) entry which is preliminary data.</text>
</comment>
<dbReference type="PANTHER" id="PTHR24559:SF435">
    <property type="entry name" value="RIBONUCLEASE H"/>
    <property type="match status" value="1"/>
</dbReference>
<feature type="domain" description="Reverse transcriptase" evidence="1">
    <location>
        <begin position="21"/>
        <end position="91"/>
    </location>
</feature>
<keyword evidence="3" id="KW-1185">Reference proteome</keyword>
<dbReference type="Pfam" id="PF00078">
    <property type="entry name" value="RVT_1"/>
    <property type="match status" value="1"/>
</dbReference>
<accession>A0A2G8LF96</accession>
<sequence length="111" mass="12649">MLREDIVEPSSTSWSSPVVLVKKKDGSTRFCVDYRKLNAVTTKDCYPLPRIDDSLDTLAGSRWFSTLASGYWQVEMEEGDRPKTAFVTYSGFLSIQSITFWLCNAPVRLRD</sequence>
<organism evidence="2 3">
    <name type="scientific">Stichopus japonicus</name>
    <name type="common">Sea cucumber</name>
    <dbReference type="NCBI Taxonomy" id="307972"/>
    <lineage>
        <taxon>Eukaryota</taxon>
        <taxon>Metazoa</taxon>
        <taxon>Echinodermata</taxon>
        <taxon>Eleutherozoa</taxon>
        <taxon>Echinozoa</taxon>
        <taxon>Holothuroidea</taxon>
        <taxon>Aspidochirotacea</taxon>
        <taxon>Aspidochirotida</taxon>
        <taxon>Stichopodidae</taxon>
        <taxon>Apostichopus</taxon>
    </lineage>
</organism>
<dbReference type="Gene3D" id="3.10.10.10">
    <property type="entry name" value="HIV Type 1 Reverse Transcriptase, subunit A, domain 1"/>
    <property type="match status" value="1"/>
</dbReference>
<dbReference type="InterPro" id="IPR000477">
    <property type="entry name" value="RT_dom"/>
</dbReference>
<name>A0A2G8LF96_STIJA</name>
<dbReference type="PANTHER" id="PTHR24559">
    <property type="entry name" value="TRANSPOSON TY3-I GAG-POL POLYPROTEIN"/>
    <property type="match status" value="1"/>
</dbReference>
<proteinExistence type="predicted"/>
<dbReference type="Proteomes" id="UP000230750">
    <property type="component" value="Unassembled WGS sequence"/>
</dbReference>
<evidence type="ECO:0000313" key="3">
    <source>
        <dbReference type="Proteomes" id="UP000230750"/>
    </source>
</evidence>
<dbReference type="InterPro" id="IPR053134">
    <property type="entry name" value="RNA-dir_DNA_polymerase"/>
</dbReference>
<evidence type="ECO:0000313" key="2">
    <source>
        <dbReference type="EMBL" id="PIK58928.1"/>
    </source>
</evidence>
<dbReference type="CDD" id="cd01647">
    <property type="entry name" value="RT_LTR"/>
    <property type="match status" value="1"/>
</dbReference>
<dbReference type="EMBL" id="MRZV01000098">
    <property type="protein sequence ID" value="PIK58928.1"/>
    <property type="molecule type" value="Genomic_DNA"/>
</dbReference>
<dbReference type="InterPro" id="IPR043502">
    <property type="entry name" value="DNA/RNA_pol_sf"/>
</dbReference>
<dbReference type="OrthoDB" id="420169at2759"/>